<keyword evidence="3" id="KW-1185">Reference proteome</keyword>
<reference evidence="2" key="1">
    <citation type="journal article" date="2023" name="G3 (Bethesda)">
        <title>A reference genome for the long-term kleptoplast-retaining sea slug Elysia crispata morphotype clarki.</title>
        <authorList>
            <person name="Eastman K.E."/>
            <person name="Pendleton A.L."/>
            <person name="Shaikh M.A."/>
            <person name="Suttiyut T."/>
            <person name="Ogas R."/>
            <person name="Tomko P."/>
            <person name="Gavelis G."/>
            <person name="Widhalm J.R."/>
            <person name="Wisecaver J.H."/>
        </authorList>
    </citation>
    <scope>NUCLEOTIDE SEQUENCE</scope>
    <source>
        <strain evidence="2">ECLA1</strain>
    </source>
</reference>
<evidence type="ECO:0000313" key="2">
    <source>
        <dbReference type="EMBL" id="KAK3762751.1"/>
    </source>
</evidence>
<organism evidence="2 3">
    <name type="scientific">Elysia crispata</name>
    <name type="common">lettuce slug</name>
    <dbReference type="NCBI Taxonomy" id="231223"/>
    <lineage>
        <taxon>Eukaryota</taxon>
        <taxon>Metazoa</taxon>
        <taxon>Spiralia</taxon>
        <taxon>Lophotrochozoa</taxon>
        <taxon>Mollusca</taxon>
        <taxon>Gastropoda</taxon>
        <taxon>Heterobranchia</taxon>
        <taxon>Euthyneura</taxon>
        <taxon>Panpulmonata</taxon>
        <taxon>Sacoglossa</taxon>
        <taxon>Placobranchoidea</taxon>
        <taxon>Plakobranchidae</taxon>
        <taxon>Elysia</taxon>
    </lineage>
</organism>
<evidence type="ECO:0000313" key="3">
    <source>
        <dbReference type="Proteomes" id="UP001283361"/>
    </source>
</evidence>
<dbReference type="AlphaFoldDB" id="A0AAE1D9X2"/>
<name>A0AAE1D9X2_9GAST</name>
<gene>
    <name evidence="2" type="ORF">RRG08_004854</name>
</gene>
<proteinExistence type="predicted"/>
<accession>A0AAE1D9X2</accession>
<evidence type="ECO:0000256" key="1">
    <source>
        <dbReference type="SAM" id="MobiDB-lite"/>
    </source>
</evidence>
<dbReference type="EMBL" id="JAWDGP010004655">
    <property type="protein sequence ID" value="KAK3762751.1"/>
    <property type="molecule type" value="Genomic_DNA"/>
</dbReference>
<feature type="compositionally biased region" description="Basic and acidic residues" evidence="1">
    <location>
        <begin position="22"/>
        <end position="34"/>
    </location>
</feature>
<protein>
    <submittedName>
        <fullName evidence="2">Uncharacterized protein</fullName>
    </submittedName>
</protein>
<dbReference type="Proteomes" id="UP001283361">
    <property type="component" value="Unassembled WGS sequence"/>
</dbReference>
<sequence>MMAVDFLTVTVEYFNTANTQETETRGEKTREKGPFRTAPPHKQLAYNAQPPALLDLDPRQPAGREVLVSNRMFR</sequence>
<feature type="region of interest" description="Disordered" evidence="1">
    <location>
        <begin position="18"/>
        <end position="43"/>
    </location>
</feature>
<comment type="caution">
    <text evidence="2">The sequence shown here is derived from an EMBL/GenBank/DDBJ whole genome shotgun (WGS) entry which is preliminary data.</text>
</comment>